<gene>
    <name evidence="2" type="ORF">G7Y82_13755</name>
</gene>
<evidence type="ECO:0000256" key="1">
    <source>
        <dbReference type="SAM" id="SignalP"/>
    </source>
</evidence>
<dbReference type="EMBL" id="JAAVXB010000007">
    <property type="protein sequence ID" value="NKF23381.1"/>
    <property type="molecule type" value="Genomic_DNA"/>
</dbReference>
<feature type="signal peptide" evidence="1">
    <location>
        <begin position="1"/>
        <end position="27"/>
    </location>
</feature>
<reference evidence="2" key="1">
    <citation type="submission" date="2020-03" db="EMBL/GenBank/DDBJ databases">
        <title>Solimonas marina sp. nov., isolated from deep seawater of the Pacific Ocean.</title>
        <authorList>
            <person name="Liu X."/>
            <person name="Lai Q."/>
            <person name="Sun F."/>
            <person name="Gai Y."/>
            <person name="Li G."/>
            <person name="Shao Z."/>
        </authorList>
    </citation>
    <scope>NUCLEOTIDE SEQUENCE</scope>
    <source>
        <strain evidence="2">C16B3</strain>
    </source>
</reference>
<sequence>MLIGNRKSSLLTAVFVAGLLPAISASADMKSDMAKGGMAMTGMHMDTASDVKPTTQAYTSDHRYFITLDGMPKSIPEQDYFTLHFSVFDGQHPKQPVSGFSLDVQAGMRHGMKNGFAHGMQSSPKISVSGNTATVSGLMFHMMGTWTLQLTVHDGQHTSVADFELPCCSQ</sequence>
<feature type="chain" id="PRO_5037286394" description="YtkA-like domain-containing protein" evidence="1">
    <location>
        <begin position="28"/>
        <end position="170"/>
    </location>
</feature>
<evidence type="ECO:0008006" key="4">
    <source>
        <dbReference type="Google" id="ProtNLM"/>
    </source>
</evidence>
<dbReference type="AlphaFoldDB" id="A0A969W9S3"/>
<accession>A0A969W9S3</accession>
<dbReference type="RefSeq" id="WP_168148697.1">
    <property type="nucleotide sequence ID" value="NZ_JAAVXB010000007.1"/>
</dbReference>
<protein>
    <recommendedName>
        <fullName evidence="4">YtkA-like domain-containing protein</fullName>
    </recommendedName>
</protein>
<evidence type="ECO:0000313" key="3">
    <source>
        <dbReference type="Proteomes" id="UP000653472"/>
    </source>
</evidence>
<evidence type="ECO:0000313" key="2">
    <source>
        <dbReference type="EMBL" id="NKF23381.1"/>
    </source>
</evidence>
<dbReference type="Proteomes" id="UP000653472">
    <property type="component" value="Unassembled WGS sequence"/>
</dbReference>
<comment type="caution">
    <text evidence="2">The sequence shown here is derived from an EMBL/GenBank/DDBJ whole genome shotgun (WGS) entry which is preliminary data.</text>
</comment>
<name>A0A969W9S3_9GAMM</name>
<proteinExistence type="predicted"/>
<keyword evidence="1" id="KW-0732">Signal</keyword>
<keyword evidence="3" id="KW-1185">Reference proteome</keyword>
<organism evidence="2 3">
    <name type="scientific">Solimonas marina</name>
    <dbReference type="NCBI Taxonomy" id="2714601"/>
    <lineage>
        <taxon>Bacteria</taxon>
        <taxon>Pseudomonadati</taxon>
        <taxon>Pseudomonadota</taxon>
        <taxon>Gammaproteobacteria</taxon>
        <taxon>Nevskiales</taxon>
        <taxon>Nevskiaceae</taxon>
        <taxon>Solimonas</taxon>
    </lineage>
</organism>